<evidence type="ECO:0000256" key="5">
    <source>
        <dbReference type="ARBA" id="ARBA00022801"/>
    </source>
</evidence>
<keyword evidence="4 9" id="KW-0479">Metal-binding</keyword>
<dbReference type="PANTHER" id="PTHR11644">
    <property type="entry name" value="CYTIDINE DEAMINASE"/>
    <property type="match status" value="1"/>
</dbReference>
<feature type="domain" description="CMP/dCMP-type deaminase" evidence="10">
    <location>
        <begin position="46"/>
        <end position="170"/>
    </location>
</feature>
<dbReference type="InterPro" id="IPR016192">
    <property type="entry name" value="APOBEC/CMP_deaminase_Zn-bd"/>
</dbReference>
<dbReference type="FunFam" id="3.40.140.10:FF:000006">
    <property type="entry name" value="Cytidine deaminase"/>
    <property type="match status" value="1"/>
</dbReference>
<dbReference type="PANTHER" id="PTHR11644:SF2">
    <property type="entry name" value="CYTIDINE DEAMINASE"/>
    <property type="match status" value="1"/>
</dbReference>
<accession>A0A1D1XRY4</accession>
<comment type="subunit">
    <text evidence="2">Homodimer.</text>
</comment>
<dbReference type="GO" id="GO:0004126">
    <property type="term" value="F:cytidine deaminase activity"/>
    <property type="evidence" value="ECO:0007669"/>
    <property type="project" value="UniProtKB-EC"/>
</dbReference>
<dbReference type="NCBIfam" id="NF006537">
    <property type="entry name" value="PRK09027.1"/>
    <property type="match status" value="1"/>
</dbReference>
<feature type="binding site" evidence="9">
    <location>
        <position position="100"/>
    </location>
    <ligand>
        <name>Zn(2+)</name>
        <dbReference type="ChEBI" id="CHEBI:29105"/>
        <note>catalytic</note>
    </ligand>
</feature>
<dbReference type="InterPro" id="IPR006263">
    <property type="entry name" value="Cyt_deam_dimer"/>
</dbReference>
<feature type="domain" description="CMP/dCMP-type deaminase" evidence="10">
    <location>
        <begin position="213"/>
        <end position="331"/>
    </location>
</feature>
<dbReference type="InterPro" id="IPR002125">
    <property type="entry name" value="CMP_dCMP_dom"/>
</dbReference>
<sequence>PPSPLKHLSSSSWSAEMEGIHRSTATALFAIEAAEAESMAGKAGLTLLQLLPTLVPAAQALARPHISRYHVGAAGLGSTGRIYLGVNLEFPGVPLNQSVHAEQFLVTNAAAHGEARITHIAVSSVPCGHCRQFLQEIRGAPEIQILVTSDGPGLAFRPLSQLLPHPFGPRDLLREDAPLLLERRDNPLRLALEEDDGPAAAGAVAAVCNGTGPLEDKLRAAALEGARRAHAPYSGCPSGFAVVDEEGRVFGGGYAESAAYNPSLGPAQAALVAYVAAGGGGGGGYHKIVGAALVEVEGAVVSQEATARILMASVAPRCRLRIYRCRADPTA</sequence>
<dbReference type="Gene3D" id="3.40.140.10">
    <property type="entry name" value="Cytidine Deaminase, domain 2"/>
    <property type="match status" value="2"/>
</dbReference>
<evidence type="ECO:0000256" key="1">
    <source>
        <dbReference type="ARBA" id="ARBA00006576"/>
    </source>
</evidence>
<dbReference type="EC" id="3.5.4.5" evidence="3"/>
<evidence type="ECO:0000256" key="6">
    <source>
        <dbReference type="ARBA" id="ARBA00022833"/>
    </source>
</evidence>
<protein>
    <recommendedName>
        <fullName evidence="3">cytidine deaminase</fullName>
        <ecNumber evidence="3">3.5.4.5</ecNumber>
    </recommendedName>
</protein>
<dbReference type="Pfam" id="PF00383">
    <property type="entry name" value="dCMP_cyt_deam_1"/>
    <property type="match status" value="1"/>
</dbReference>
<dbReference type="InterPro" id="IPR050202">
    <property type="entry name" value="Cyt/Deoxycyt_deaminase"/>
</dbReference>
<dbReference type="EMBL" id="GDJX01022778">
    <property type="protein sequence ID" value="JAT45158.1"/>
    <property type="molecule type" value="Transcribed_RNA"/>
</dbReference>
<dbReference type="GO" id="GO:0008270">
    <property type="term" value="F:zinc ion binding"/>
    <property type="evidence" value="ECO:0007669"/>
    <property type="project" value="InterPro"/>
</dbReference>
<dbReference type="Pfam" id="PF08211">
    <property type="entry name" value="dCMP_cyt_deam_2"/>
    <property type="match status" value="1"/>
</dbReference>
<dbReference type="PROSITE" id="PS51747">
    <property type="entry name" value="CYT_DCMP_DEAMINASES_2"/>
    <property type="match status" value="2"/>
</dbReference>
<feature type="binding site" evidence="9">
    <location>
        <position position="127"/>
    </location>
    <ligand>
        <name>Zn(2+)</name>
        <dbReference type="ChEBI" id="CHEBI:29105"/>
        <note>catalytic</note>
    </ligand>
</feature>
<reference evidence="11" key="1">
    <citation type="submission" date="2015-07" db="EMBL/GenBank/DDBJ databases">
        <title>Transcriptome Assembly of Anthurium amnicola.</title>
        <authorList>
            <person name="Suzuki J."/>
        </authorList>
    </citation>
    <scope>NUCLEOTIDE SEQUENCE</scope>
</reference>
<dbReference type="InterPro" id="IPR013171">
    <property type="entry name" value="Cyd/dCyd_deaminase_Zn-bd"/>
</dbReference>
<dbReference type="GO" id="GO:0005829">
    <property type="term" value="C:cytosol"/>
    <property type="evidence" value="ECO:0007669"/>
    <property type="project" value="TreeGrafter"/>
</dbReference>
<dbReference type="FunFam" id="3.40.140.10:FF:000041">
    <property type="entry name" value="Cytidine deaminase"/>
    <property type="match status" value="1"/>
</dbReference>
<gene>
    <name evidence="11" type="primary">cdd_7</name>
    <name evidence="11" type="ORF">g.51361</name>
</gene>
<dbReference type="InterPro" id="IPR016193">
    <property type="entry name" value="Cytidine_deaminase-like"/>
</dbReference>
<dbReference type="GO" id="GO:0042803">
    <property type="term" value="F:protein homodimerization activity"/>
    <property type="evidence" value="ECO:0007669"/>
    <property type="project" value="UniProtKB-ARBA"/>
</dbReference>
<evidence type="ECO:0000256" key="3">
    <source>
        <dbReference type="ARBA" id="ARBA00012783"/>
    </source>
</evidence>
<feature type="non-terminal residue" evidence="11">
    <location>
        <position position="1"/>
    </location>
</feature>
<organism evidence="11">
    <name type="scientific">Anthurium amnicola</name>
    <dbReference type="NCBI Taxonomy" id="1678845"/>
    <lineage>
        <taxon>Eukaryota</taxon>
        <taxon>Viridiplantae</taxon>
        <taxon>Streptophyta</taxon>
        <taxon>Embryophyta</taxon>
        <taxon>Tracheophyta</taxon>
        <taxon>Spermatophyta</taxon>
        <taxon>Magnoliopsida</taxon>
        <taxon>Liliopsida</taxon>
        <taxon>Araceae</taxon>
        <taxon>Pothoideae</taxon>
        <taxon>Potheae</taxon>
        <taxon>Anthurium</taxon>
    </lineage>
</organism>
<dbReference type="SUPFAM" id="SSF53927">
    <property type="entry name" value="Cytidine deaminase-like"/>
    <property type="match status" value="2"/>
</dbReference>
<evidence type="ECO:0000313" key="11">
    <source>
        <dbReference type="EMBL" id="JAT45158.1"/>
    </source>
</evidence>
<comment type="similarity">
    <text evidence="1">Belongs to the cytidine and deoxycytidylate deaminase family.</text>
</comment>
<keyword evidence="5" id="KW-0378">Hydrolase</keyword>
<dbReference type="GO" id="GO:0046135">
    <property type="term" value="P:pyrimidine nucleoside catabolic process"/>
    <property type="evidence" value="ECO:0007669"/>
    <property type="project" value="UniProtKB-ARBA"/>
</dbReference>
<proteinExistence type="inferred from homology"/>
<dbReference type="PROSITE" id="PS00903">
    <property type="entry name" value="CYT_DCMP_DEAMINASES_1"/>
    <property type="match status" value="1"/>
</dbReference>
<keyword evidence="6 9" id="KW-0862">Zinc</keyword>
<dbReference type="CDD" id="cd01283">
    <property type="entry name" value="cytidine_deaminase"/>
    <property type="match status" value="2"/>
</dbReference>
<evidence type="ECO:0000256" key="8">
    <source>
        <dbReference type="PIRSR" id="PIRSR006334-2"/>
    </source>
</evidence>
<feature type="binding site" evidence="9">
    <location>
        <position position="130"/>
    </location>
    <ligand>
        <name>Zn(2+)</name>
        <dbReference type="ChEBI" id="CHEBI:29105"/>
        <note>catalytic</note>
    </ligand>
</feature>
<evidence type="ECO:0000256" key="4">
    <source>
        <dbReference type="ARBA" id="ARBA00022723"/>
    </source>
</evidence>
<dbReference type="NCBIfam" id="TIGR01355">
    <property type="entry name" value="cyt_deam_dimer"/>
    <property type="match status" value="1"/>
</dbReference>
<feature type="active site" description="Proton donor" evidence="7">
    <location>
        <position position="102"/>
    </location>
</feature>
<evidence type="ECO:0000256" key="7">
    <source>
        <dbReference type="PIRSR" id="PIRSR006334-1"/>
    </source>
</evidence>
<evidence type="ECO:0000256" key="9">
    <source>
        <dbReference type="PIRSR" id="PIRSR006334-3"/>
    </source>
</evidence>
<evidence type="ECO:0000259" key="10">
    <source>
        <dbReference type="PROSITE" id="PS51747"/>
    </source>
</evidence>
<feature type="binding site" evidence="8">
    <location>
        <begin position="87"/>
        <end position="89"/>
    </location>
    <ligand>
        <name>substrate</name>
    </ligand>
</feature>
<name>A0A1D1XRY4_9ARAE</name>
<evidence type="ECO:0000256" key="2">
    <source>
        <dbReference type="ARBA" id="ARBA00011738"/>
    </source>
</evidence>
<comment type="cofactor">
    <cofactor evidence="9">
        <name>Zn(2+)</name>
        <dbReference type="ChEBI" id="CHEBI:29105"/>
    </cofactor>
    <text evidence="9">Binds 1 zinc ion.</text>
</comment>
<dbReference type="PIRSF" id="PIRSF006334">
    <property type="entry name" value="Cdd_plus_pseudo"/>
    <property type="match status" value="1"/>
</dbReference>
<dbReference type="AlphaFoldDB" id="A0A1D1XRY4"/>